<evidence type="ECO:0008006" key="4">
    <source>
        <dbReference type="Google" id="ProtNLM"/>
    </source>
</evidence>
<comment type="caution">
    <text evidence="2">The sequence shown here is derived from an EMBL/GenBank/DDBJ whole genome shotgun (WGS) entry which is preliminary data.</text>
</comment>
<organism evidence="2 3">
    <name type="scientific">Rotaria magnacalcarata</name>
    <dbReference type="NCBI Taxonomy" id="392030"/>
    <lineage>
        <taxon>Eukaryota</taxon>
        <taxon>Metazoa</taxon>
        <taxon>Spiralia</taxon>
        <taxon>Gnathifera</taxon>
        <taxon>Rotifera</taxon>
        <taxon>Eurotatoria</taxon>
        <taxon>Bdelloidea</taxon>
        <taxon>Philodinida</taxon>
        <taxon>Philodinidae</taxon>
        <taxon>Rotaria</taxon>
    </lineage>
</organism>
<sequence length="286" mass="32045">MPKKKIGRIEIPMSKRSKTSIDTGIELDYLFAINVWRLCLVVESQALESSVEMENSSKNTNVSAVNLRDENEIQLVTAVEGSEKEKAVLPEVRNDFSSGDTALYETQGLFSSLANDGNTSENNPNPCDDSNGQKRFLDTNIAQPQYPTTVKHFTNTSNTLRGTQEDIIVDKDSLMLKMKQLLGLDEKQLVEYHEKTSKATARCLIKFLYPNPEPNFTYSNVEKSVINSIISYTKLSNPYDTASVAEIRKSINNYFTSLPRKTKTKTVPVTNPVSEESKKNDSVVLN</sequence>
<dbReference type="EMBL" id="CAJNRE010009785">
    <property type="protein sequence ID" value="CAF2085413.1"/>
    <property type="molecule type" value="Genomic_DNA"/>
</dbReference>
<accession>A0A816SGS3</accession>
<protein>
    <recommendedName>
        <fullName evidence="4">BEN domain-containing protein</fullName>
    </recommendedName>
</protein>
<feature type="compositionally biased region" description="Polar residues" evidence="1">
    <location>
        <begin position="113"/>
        <end position="130"/>
    </location>
</feature>
<evidence type="ECO:0000313" key="3">
    <source>
        <dbReference type="Proteomes" id="UP000663824"/>
    </source>
</evidence>
<dbReference type="Proteomes" id="UP000663824">
    <property type="component" value="Unassembled WGS sequence"/>
</dbReference>
<evidence type="ECO:0000313" key="2">
    <source>
        <dbReference type="EMBL" id="CAF2085413.1"/>
    </source>
</evidence>
<evidence type="ECO:0000256" key="1">
    <source>
        <dbReference type="SAM" id="MobiDB-lite"/>
    </source>
</evidence>
<dbReference type="AlphaFoldDB" id="A0A816SGS3"/>
<feature type="region of interest" description="Disordered" evidence="1">
    <location>
        <begin position="265"/>
        <end position="286"/>
    </location>
</feature>
<proteinExistence type="predicted"/>
<name>A0A816SGS3_9BILA</name>
<feature type="compositionally biased region" description="Basic and acidic residues" evidence="1">
    <location>
        <begin position="275"/>
        <end position="286"/>
    </location>
</feature>
<feature type="region of interest" description="Disordered" evidence="1">
    <location>
        <begin position="113"/>
        <end position="133"/>
    </location>
</feature>
<reference evidence="2" key="1">
    <citation type="submission" date="2021-02" db="EMBL/GenBank/DDBJ databases">
        <authorList>
            <person name="Nowell W R."/>
        </authorList>
    </citation>
    <scope>NUCLEOTIDE SEQUENCE</scope>
</reference>
<gene>
    <name evidence="2" type="ORF">MBJ925_LOCUS19440</name>
</gene>